<protein>
    <submittedName>
        <fullName evidence="1">RNA-dependent RNA polymerase</fullName>
    </submittedName>
</protein>
<accession>A0A3G3BTR7</accession>
<keyword evidence="1" id="KW-0548">Nucleotidyltransferase</keyword>
<keyword evidence="1" id="KW-0808">Transferase</keyword>
<proteinExistence type="predicted"/>
<name>A0A3G3BTR7_9VIRU</name>
<keyword evidence="1" id="KW-0696">RNA-directed RNA polymerase</keyword>
<dbReference type="Pfam" id="PF22212">
    <property type="entry name" value="CPV_RdRP_pol_dom"/>
    <property type="match status" value="1"/>
</dbReference>
<dbReference type="EMBL" id="MK026572">
    <property type="protein sequence ID" value="AYP67545.1"/>
    <property type="molecule type" value="Genomic_RNA"/>
</dbReference>
<organism evidence="1">
    <name type="scientific">Shelly headland virus</name>
    <dbReference type="NCBI Taxonomy" id="2485879"/>
    <lineage>
        <taxon>Viruses</taxon>
        <taxon>Riboviria</taxon>
    </lineage>
</organism>
<sequence>MIRHVLREWENRFAAENTKTKMLYREMVAEKLYNEKGEEKVRYKIPTDGVTDVRKRLTVSESLDVYSKLIQYWDVVQRIVNREEGFDVCNYGNYEFVSSLLGLAGQCHSAASMAFLRSIMFETNQDGMSFPVEVDAPEPVIPPEIRSPPSFSMNHYYCEGDSGIIKPKHKHAVYIMNYKASDPWKYKRAINSRATVEERIAHGCSTMLQRMVKMRGASIQESFIIAVAGYRCSECVRRGEKGRTGTGIILNHDHVCVFRSQALRWILALFASCPEFPFIMTRDGVRFAVNCGPISTQLPLLFFEALELMILTMDGTITSSWEGVIMQEWCDRARVGLFSEMFERRKVVSAIREKIFCNSNLTRFYNHHLHIFGISSIGVTPVSKEINDLIDEGLSSWQPNVASIIQRVLTLQNLSDVDGRWLAVLVKAFSSALLYVMGATCLSLDQSAQGTLGQGDPIAFPRTSVFLEGEFLPVDWFYQNPEVAAIREAGRELVENAKPEYDDWEYGFFAIQTTNSAGNVKEVIDQRRKELSPEMGEHARLMVKIENTRILDTVMKIQGSFQNVEAFKEGCMTVRKAGERHQVGRRPRVIQMVGTEGQLPAFVLHNVLRPAYKQTPFTMSGKNAGDVRDMFMVLEISGGEGLKSSLDIKGMDSSTKPVHTNLSLSCVFNRLRGEKLGYPPLFLGSIRGSDDNYQLVDMYHHEVDGTQRGREQYKLTYPQYVLLLGMQFWTSPTRFTDGFFQETVETSRTVFRSGLLNTADQHTFLGATMYYLIQKRLRDNWYKHTLSGGREDQHRRLFLEEYGTKIHLQGGVLGDDQVAGVRVTGTLKREVLEGCSIDICNETKYIMEALGYECEPEVSQFSAEFLKQKGVCGGPELFPERLLLFTSERGDMAGSLPLDRTKIMLDMVNEKIGRARFPSSYAGLSLLISWVCGTAVFSVGDEGKLLFRTGQNWKRVSASNKSLKTTWRKQFSRKGAHGVTWNKFGIYCKEWKSAKTGNILLGLGNLWACSDSLGVPFPPVFKFGLLLTPGTSVFTSPSNAMTHYFLWFVERERDVIEGMWTRVRDQLRKECERKGVSVYIEYFEKTLAEVSDRYIGMRAVEVGGLAQGVLAGILELPLELWFDFDLFGRLGGFGSWIAEQVFKDIRIEREKYDLPRLRMWKDSANSLVPAHIRDASNYATHVLARDFNLLVPETVMASERPGTKIDQALFEVKRVGMEDVRELESIFDRMGRLRDCLSMFRNRLCMGLFVMDKLSGNPPGMGPNLMQSGWGHTVRPDSFEAALIGLLDLPPFSGLSLRAIKERLFIEGKLPGDSALYVKMGRKALRRGDRAFQLMMTAMGLGGDQINDLRQMIEEGVSGLDEARLALNPRKLFLFNASRRAGRHFFRVHDRRSNSRAFGEAMGIALLLMEPWKYCECYWEVRFSQRLRGILGKR</sequence>
<reference evidence="1" key="1">
    <citation type="submission" date="2018-10" db="EMBL/GenBank/DDBJ databases">
        <title>Extensive Diversity of RNA Viruses in Australian Ticks.</title>
        <authorList>
            <person name="Harvey E."/>
            <person name="Rose K."/>
            <person name="Eden J.-S."/>
            <person name="Lo N."/>
            <person name="Abeyasuriya T."/>
            <person name="Shi M."/>
            <person name="Doggett S.L."/>
            <person name="Holmes E.C."/>
        </authorList>
    </citation>
    <scope>NUCLEOTIDE SEQUENCE</scope>
</reference>
<dbReference type="GO" id="GO:0003968">
    <property type="term" value="F:RNA-directed RNA polymerase activity"/>
    <property type="evidence" value="ECO:0007669"/>
    <property type="project" value="UniProtKB-KW"/>
</dbReference>
<dbReference type="Gene3D" id="3.90.1850.10">
    <property type="entry name" value="RNA-directed RNA polymerase lambda-3"/>
    <property type="match status" value="1"/>
</dbReference>
<evidence type="ECO:0000313" key="1">
    <source>
        <dbReference type="EMBL" id="AYP67545.1"/>
    </source>
</evidence>